<gene>
    <name evidence="3" type="ORF">MCOR_29074</name>
</gene>
<evidence type="ECO:0000256" key="1">
    <source>
        <dbReference type="SAM" id="SignalP"/>
    </source>
</evidence>
<dbReference type="AlphaFoldDB" id="A0A6J8CGY0"/>
<name>A0A6J8CGY0_MYTCO</name>
<dbReference type="SUPFAM" id="SSF49265">
    <property type="entry name" value="Fibronectin type III"/>
    <property type="match status" value="1"/>
</dbReference>
<dbReference type="Proteomes" id="UP000507470">
    <property type="component" value="Unassembled WGS sequence"/>
</dbReference>
<reference evidence="3 4" key="1">
    <citation type="submission" date="2020-06" db="EMBL/GenBank/DDBJ databases">
        <authorList>
            <person name="Li R."/>
            <person name="Bekaert M."/>
        </authorList>
    </citation>
    <scope>NUCLEOTIDE SEQUENCE [LARGE SCALE GENOMIC DNA]</scope>
    <source>
        <strain evidence="4">wild</strain>
    </source>
</reference>
<feature type="chain" id="PRO_5026984740" description="Fibronectin type-III domain-containing protein" evidence="1">
    <location>
        <begin position="21"/>
        <end position="456"/>
    </location>
</feature>
<keyword evidence="4" id="KW-1185">Reference proteome</keyword>
<dbReference type="InterPro" id="IPR036116">
    <property type="entry name" value="FN3_sf"/>
</dbReference>
<proteinExistence type="predicted"/>
<evidence type="ECO:0000313" key="3">
    <source>
        <dbReference type="EMBL" id="CAC5394317.1"/>
    </source>
</evidence>
<evidence type="ECO:0000259" key="2">
    <source>
        <dbReference type="PROSITE" id="PS50853"/>
    </source>
</evidence>
<dbReference type="InterPro" id="IPR013783">
    <property type="entry name" value="Ig-like_fold"/>
</dbReference>
<dbReference type="PROSITE" id="PS50853">
    <property type="entry name" value="FN3"/>
    <property type="match status" value="1"/>
</dbReference>
<dbReference type="EMBL" id="CACVKT020005275">
    <property type="protein sequence ID" value="CAC5394317.1"/>
    <property type="molecule type" value="Genomic_DNA"/>
</dbReference>
<dbReference type="InterPro" id="IPR036179">
    <property type="entry name" value="Ig-like_dom_sf"/>
</dbReference>
<evidence type="ECO:0000313" key="4">
    <source>
        <dbReference type="Proteomes" id="UP000507470"/>
    </source>
</evidence>
<dbReference type="InterPro" id="IPR003961">
    <property type="entry name" value="FN3_dom"/>
</dbReference>
<keyword evidence="1" id="KW-0732">Signal</keyword>
<dbReference type="OrthoDB" id="6161934at2759"/>
<feature type="domain" description="Fibronectin type-III" evidence="2">
    <location>
        <begin position="359"/>
        <end position="456"/>
    </location>
</feature>
<sequence>MNLGSCILKLLVICVLSSSGSPSTSSKIKVQGTIIKEGEKVVRGVEGKDLKIVCNIESGIPAITFVMRIDGIEFQRVGSGNLTYSFVPSKIDNMQSFVCFAYSIFLVNPLSCKILLDIQYSPVVTIVKEVTEKKLILICNPNGNPENYTFADWEHWSEFNEYIRNVTGTPDSTLIFLESSNNSRLHENDGIYKCKTSNGIHGTNGKLYQIGSALINDRVPPVFLNANDPIQFGRYGQKMNVSVLLYNKFGTIQTDILKLNESLNIYGRQETIRTHDMFHDVNVRVSGIKITFQLTLDKIEDFRDYTIKACNEKGCNKLTVKIRSSYRPEPPTNVSVAPFEGYLAVSWRPVCKFYYKADRPEPPTNVSVIPLERHLAVLWCPEYNGGEPQTFFIEYQQEADEMWRCSGPIIDNMQVRMSNLLYNMTPNTRYCVRLLSRNAIGESNKTAVTPVMTSGE</sequence>
<accession>A0A6J8CGY0</accession>
<dbReference type="CDD" id="cd00063">
    <property type="entry name" value="FN3"/>
    <property type="match status" value="1"/>
</dbReference>
<dbReference type="SUPFAM" id="SSF48726">
    <property type="entry name" value="Immunoglobulin"/>
    <property type="match status" value="1"/>
</dbReference>
<feature type="signal peptide" evidence="1">
    <location>
        <begin position="1"/>
        <end position="20"/>
    </location>
</feature>
<organism evidence="3 4">
    <name type="scientific">Mytilus coruscus</name>
    <name type="common">Sea mussel</name>
    <dbReference type="NCBI Taxonomy" id="42192"/>
    <lineage>
        <taxon>Eukaryota</taxon>
        <taxon>Metazoa</taxon>
        <taxon>Spiralia</taxon>
        <taxon>Lophotrochozoa</taxon>
        <taxon>Mollusca</taxon>
        <taxon>Bivalvia</taxon>
        <taxon>Autobranchia</taxon>
        <taxon>Pteriomorphia</taxon>
        <taxon>Mytilida</taxon>
        <taxon>Mytiloidea</taxon>
        <taxon>Mytilidae</taxon>
        <taxon>Mytilinae</taxon>
        <taxon>Mytilus</taxon>
    </lineage>
</organism>
<dbReference type="Gene3D" id="2.60.40.10">
    <property type="entry name" value="Immunoglobulins"/>
    <property type="match status" value="1"/>
</dbReference>
<protein>
    <recommendedName>
        <fullName evidence="2">Fibronectin type-III domain-containing protein</fullName>
    </recommendedName>
</protein>